<dbReference type="PANTHER" id="PTHR43267:SF1">
    <property type="entry name" value="TRNA THREONYLCARBAMOYLADENOSINE DEHYDRATASE"/>
    <property type="match status" value="1"/>
</dbReference>
<dbReference type="CDD" id="cd01483">
    <property type="entry name" value="E1_enzyme_family"/>
    <property type="match status" value="1"/>
</dbReference>
<dbReference type="InterPro" id="IPR045886">
    <property type="entry name" value="ThiF/MoeB/HesA"/>
</dbReference>
<dbReference type="SUPFAM" id="SSF69572">
    <property type="entry name" value="Activating enzymes of the ubiquitin-like proteins"/>
    <property type="match status" value="1"/>
</dbReference>
<proteinExistence type="predicted"/>
<evidence type="ECO:0000313" key="3">
    <source>
        <dbReference type="EMBL" id="PIT04773.1"/>
    </source>
</evidence>
<feature type="domain" description="Prokaryotic E2 family B" evidence="2">
    <location>
        <begin position="8"/>
        <end position="105"/>
    </location>
</feature>
<dbReference type="InterPro" id="IPR032701">
    <property type="entry name" value="Prok-E2_B_dom"/>
</dbReference>
<accession>A0A2M6UJI0</accession>
<protein>
    <submittedName>
        <fullName evidence="3">Uncharacterized protein</fullName>
    </submittedName>
</protein>
<comment type="caution">
    <text evidence="3">The sequence shown here is derived from an EMBL/GenBank/DDBJ whole genome shotgun (WGS) entry which is preliminary data.</text>
</comment>
<dbReference type="Proteomes" id="UP000228930">
    <property type="component" value="Unassembled WGS sequence"/>
</dbReference>
<dbReference type="PANTHER" id="PTHR43267">
    <property type="entry name" value="TRNA THREONYLCARBAMOYLADENOSINE DEHYDRATASE"/>
    <property type="match status" value="1"/>
</dbReference>
<evidence type="ECO:0000259" key="1">
    <source>
        <dbReference type="Pfam" id="PF00899"/>
    </source>
</evidence>
<organism evidence="3 4">
    <name type="scientific">Bradyrhizobium nitroreducens</name>
    <dbReference type="NCBI Taxonomy" id="709803"/>
    <lineage>
        <taxon>Bacteria</taxon>
        <taxon>Pseudomonadati</taxon>
        <taxon>Pseudomonadota</taxon>
        <taxon>Alphaproteobacteria</taxon>
        <taxon>Hyphomicrobiales</taxon>
        <taxon>Nitrobacteraceae</taxon>
        <taxon>Bradyrhizobium</taxon>
    </lineage>
</organism>
<dbReference type="GO" id="GO:0061503">
    <property type="term" value="F:tRNA threonylcarbamoyladenosine dehydratase"/>
    <property type="evidence" value="ECO:0007669"/>
    <property type="project" value="TreeGrafter"/>
</dbReference>
<dbReference type="GO" id="GO:0008641">
    <property type="term" value="F:ubiquitin-like modifier activating enzyme activity"/>
    <property type="evidence" value="ECO:0007669"/>
    <property type="project" value="InterPro"/>
</dbReference>
<dbReference type="Gene3D" id="3.40.50.720">
    <property type="entry name" value="NAD(P)-binding Rossmann-like Domain"/>
    <property type="match status" value="1"/>
</dbReference>
<dbReference type="Pfam" id="PF00899">
    <property type="entry name" value="ThiF"/>
    <property type="match status" value="1"/>
</dbReference>
<evidence type="ECO:0000259" key="2">
    <source>
        <dbReference type="Pfam" id="PF14461"/>
    </source>
</evidence>
<dbReference type="EMBL" id="LFJC01000003">
    <property type="protein sequence ID" value="PIT04773.1"/>
    <property type="molecule type" value="Genomic_DNA"/>
</dbReference>
<dbReference type="InterPro" id="IPR000594">
    <property type="entry name" value="ThiF_NAD_FAD-bd"/>
</dbReference>
<feature type="domain" description="THIF-type NAD/FAD binding fold" evidence="1">
    <location>
        <begin position="281"/>
        <end position="439"/>
    </location>
</feature>
<dbReference type="GO" id="GO:0061504">
    <property type="term" value="P:cyclic threonylcarbamoyladenosine biosynthetic process"/>
    <property type="evidence" value="ECO:0007669"/>
    <property type="project" value="TreeGrafter"/>
</dbReference>
<sequence>MHYRGVLDETGLKVPVVVSVTDLDFVAPPVIRLVDPGAGSAGQVPHILRSDGTFCYLDGKAIVLDRYKPAETIIQCLERADEVLRDAVRGRLDEDLVGEFGAYWADGTVLIDLPEAFEGDAKIQLLRFDRHSGREEILVSDGASSFLALHKRNGGRDPEGLLCPVIRVPALSFDPKQSWPPKNLAELNTWMTSAAPTAVGAIEKAFARSTGHRQWICLSAPNGRFFVSAEIAKAYRTPELLKNRRSHIGQTLRYIQGAVKISGYVGVPVDEAYVFSRNMGGMTNLAGKKILLIGCGTVGGFLAQQLAQSGAGTGAGKLTLVDNDKLKGANLGRHLLGSPYLDRNKADGCADFLREQLPYLDVTSIPRSIMNDTTVLRRQDLIIDATGEESLSIAINELAVTGRPAFPPVLFGWLEGNGAAAVAVMTGDPGLACFKCLKVELAGVPRFNLIRGDVQVETGRNLACGDAHFIPFPVSRAAVAAGLICDIALDWANGGGGHKWRSLTLDHNRAIQIKDSNPKRIDRCPACDNIE</sequence>
<dbReference type="InterPro" id="IPR035985">
    <property type="entry name" value="Ubiquitin-activating_enz"/>
</dbReference>
<evidence type="ECO:0000313" key="4">
    <source>
        <dbReference type="Proteomes" id="UP000228930"/>
    </source>
</evidence>
<name>A0A2M6UJI0_9BRAD</name>
<reference evidence="3 4" key="1">
    <citation type="submission" date="2015-06" db="EMBL/GenBank/DDBJ databases">
        <title>Comparative genome analysis of nirS-carrying Bradyrhizobium sp. strains.</title>
        <authorList>
            <person name="Ishii S."/>
            <person name="Jang J."/>
            <person name="Nishizawa T."/>
            <person name="Senoo K."/>
        </authorList>
    </citation>
    <scope>NUCLEOTIDE SEQUENCE [LARGE SCALE GENOMIC DNA]</scope>
    <source>
        <strain evidence="3 4">TSA1</strain>
    </source>
</reference>
<dbReference type="AlphaFoldDB" id="A0A2M6UJI0"/>
<keyword evidence="4" id="KW-1185">Reference proteome</keyword>
<dbReference type="Pfam" id="PF14461">
    <property type="entry name" value="Prok-E2_B"/>
    <property type="match status" value="1"/>
</dbReference>
<gene>
    <name evidence="3" type="ORF">TSA1_31495</name>
</gene>